<dbReference type="InterPro" id="IPR050216">
    <property type="entry name" value="LRR_domain-containing"/>
</dbReference>
<reference evidence="3 4" key="1">
    <citation type="journal article" date="2019" name="Environ. Microbiol.">
        <title>Species interactions and distinct microbial communities in high Arctic permafrost affected cryosols are associated with the CH4 and CO2 gas fluxes.</title>
        <authorList>
            <person name="Altshuler I."/>
            <person name="Hamel J."/>
            <person name="Turney S."/>
            <person name="Magnuson E."/>
            <person name="Levesque R."/>
            <person name="Greer C."/>
            <person name="Whyte L.G."/>
        </authorList>
    </citation>
    <scope>NUCLEOTIDE SEQUENCE [LARGE SCALE GENOMIC DNA]</scope>
    <source>
        <strain evidence="3 4">42</strain>
    </source>
</reference>
<dbReference type="InterPro" id="IPR003591">
    <property type="entry name" value="Leu-rich_rpt_typical-subtyp"/>
</dbReference>
<evidence type="ECO:0008006" key="5">
    <source>
        <dbReference type="Google" id="ProtNLM"/>
    </source>
</evidence>
<dbReference type="PROSITE" id="PS51257">
    <property type="entry name" value="PROKAR_LIPOPROTEIN"/>
    <property type="match status" value="1"/>
</dbReference>
<evidence type="ECO:0000256" key="1">
    <source>
        <dbReference type="ARBA" id="ARBA00022614"/>
    </source>
</evidence>
<name>A0A502E3V0_9FLAO</name>
<accession>A0A502E3V0</accession>
<comment type="caution">
    <text evidence="3">The sequence shown here is derived from an EMBL/GenBank/DDBJ whole genome shotgun (WGS) entry which is preliminary data.</text>
</comment>
<dbReference type="OrthoDB" id="1334181at2"/>
<dbReference type="EMBL" id="RCZH01000031">
    <property type="protein sequence ID" value="TPG31110.1"/>
    <property type="molecule type" value="Genomic_DNA"/>
</dbReference>
<dbReference type="AlphaFoldDB" id="A0A502E3V0"/>
<dbReference type="InterPro" id="IPR032675">
    <property type="entry name" value="LRR_dom_sf"/>
</dbReference>
<dbReference type="InterPro" id="IPR001611">
    <property type="entry name" value="Leu-rich_rpt"/>
</dbReference>
<dbReference type="SMART" id="SM00369">
    <property type="entry name" value="LRR_TYP"/>
    <property type="match status" value="5"/>
</dbReference>
<evidence type="ECO:0000313" key="4">
    <source>
        <dbReference type="Proteomes" id="UP000319700"/>
    </source>
</evidence>
<dbReference type="Gene3D" id="3.80.10.10">
    <property type="entry name" value="Ribonuclease Inhibitor"/>
    <property type="match status" value="2"/>
</dbReference>
<dbReference type="PANTHER" id="PTHR48051">
    <property type="match status" value="1"/>
</dbReference>
<dbReference type="Pfam" id="PF13855">
    <property type="entry name" value="LRR_8"/>
    <property type="match status" value="1"/>
</dbReference>
<proteinExistence type="predicted"/>
<dbReference type="Proteomes" id="UP000319700">
    <property type="component" value="Unassembled WGS sequence"/>
</dbReference>
<keyword evidence="2" id="KW-0677">Repeat</keyword>
<keyword evidence="1" id="KW-0433">Leucine-rich repeat</keyword>
<protein>
    <recommendedName>
        <fullName evidence="5">Leucine-rich repeat domain-containing protein</fullName>
    </recommendedName>
</protein>
<keyword evidence="4" id="KW-1185">Reference proteome</keyword>
<dbReference type="SUPFAM" id="SSF52058">
    <property type="entry name" value="L domain-like"/>
    <property type="match status" value="1"/>
</dbReference>
<organism evidence="3 4">
    <name type="scientific">Flavobacterium pectinovorum</name>
    <dbReference type="NCBI Taxonomy" id="29533"/>
    <lineage>
        <taxon>Bacteria</taxon>
        <taxon>Pseudomonadati</taxon>
        <taxon>Bacteroidota</taxon>
        <taxon>Flavobacteriia</taxon>
        <taxon>Flavobacteriales</taxon>
        <taxon>Flavobacteriaceae</taxon>
        <taxon>Flavobacterium</taxon>
    </lineage>
</organism>
<dbReference type="PANTHER" id="PTHR48051:SF1">
    <property type="entry name" value="RAS SUPPRESSOR PROTEIN 1"/>
    <property type="match status" value="1"/>
</dbReference>
<gene>
    <name evidence="3" type="ORF">EAH81_27220</name>
</gene>
<sequence>MKNHITIIFLFLIMLSSCNKNQEEKIMPLSELQNEKVYKNLDSLPRNLELVYRVDLSENNLNAIPQTIFKLHNLQELNLSLNYLTELNHLEKLQNLQILNIGMNNFKTFPNEITKLKNLKKLDIWWNDIKTFPEAFYENNVNIEELDLTSMFEFDFSTNLSKIHRFKNLRQLNLGNNQIKNLNIEFDKLSNLETFGYIRQDKIDAKSIILELSKCKKLKTIHFSVNHMKVLPNEISLLDNLEELNLYENELTNLPNNLLKMRRLKSITLADNKIDKKIILDFETKMPKTTFIY</sequence>
<evidence type="ECO:0000256" key="2">
    <source>
        <dbReference type="ARBA" id="ARBA00022737"/>
    </source>
</evidence>
<evidence type="ECO:0000313" key="3">
    <source>
        <dbReference type="EMBL" id="TPG31110.1"/>
    </source>
</evidence>
<dbReference type="PROSITE" id="PS51450">
    <property type="entry name" value="LRR"/>
    <property type="match status" value="3"/>
</dbReference>
<dbReference type="GO" id="GO:0005737">
    <property type="term" value="C:cytoplasm"/>
    <property type="evidence" value="ECO:0007669"/>
    <property type="project" value="TreeGrafter"/>
</dbReference>
<dbReference type="RefSeq" id="WP_140512039.1">
    <property type="nucleotide sequence ID" value="NZ_RCZH01000031.1"/>
</dbReference>